<evidence type="ECO:0000313" key="3">
    <source>
        <dbReference type="Proteomes" id="UP000231194"/>
    </source>
</evidence>
<feature type="region of interest" description="Disordered" evidence="1">
    <location>
        <begin position="1"/>
        <end position="51"/>
    </location>
</feature>
<reference evidence="2 3" key="1">
    <citation type="submission" date="2017-11" db="EMBL/GenBank/DDBJ databases">
        <title>Bradyrhizobium forestalis sp. nov., an efficient nitrogen-fixing bacterium isolated from nodules of forest legume species in the Amazon.</title>
        <authorList>
            <person name="Costa E.M."/>
            <person name="Guimaraes A."/>
            <person name="Carvalho T.S."/>
            <person name="Rodrigues T.L."/>
            <person name="Ribeiro P.R.A."/>
            <person name="Lebbe L."/>
            <person name="Willems A."/>
            <person name="Moreira F.M.S."/>
        </authorList>
    </citation>
    <scope>NUCLEOTIDE SEQUENCE [LARGE SCALE GENOMIC DNA]</scope>
    <source>
        <strain evidence="2 3">INPA54B</strain>
    </source>
</reference>
<evidence type="ECO:0000313" key="2">
    <source>
        <dbReference type="EMBL" id="PJG50944.1"/>
    </source>
</evidence>
<dbReference type="AlphaFoldDB" id="A0A2M8QZE3"/>
<evidence type="ECO:0000256" key="1">
    <source>
        <dbReference type="SAM" id="MobiDB-lite"/>
    </source>
</evidence>
<comment type="caution">
    <text evidence="2">The sequence shown here is derived from an EMBL/GenBank/DDBJ whole genome shotgun (WGS) entry which is preliminary data.</text>
</comment>
<dbReference type="OrthoDB" id="9807263at2"/>
<sequence>MAQVRKTTHSRKTGARKTGARSTARRKASTTRKRSSRRAAPKRWSQRVTQESDALDLTRGVFKLRDPRKIAASLKRSAEHSARRKTGAYRSALSMLTFYINRAGKTLPKTQRTRLERAKVELKRAFGRE</sequence>
<keyword evidence="3" id="KW-1185">Reference proteome</keyword>
<evidence type="ECO:0008006" key="4">
    <source>
        <dbReference type="Google" id="ProtNLM"/>
    </source>
</evidence>
<organism evidence="2 3">
    <name type="scientific">Bradyrhizobium forestalis</name>
    <dbReference type="NCBI Taxonomy" id="1419263"/>
    <lineage>
        <taxon>Bacteria</taxon>
        <taxon>Pseudomonadati</taxon>
        <taxon>Pseudomonadota</taxon>
        <taxon>Alphaproteobacteria</taxon>
        <taxon>Hyphomicrobiales</taxon>
        <taxon>Nitrobacteraceae</taxon>
        <taxon>Bradyrhizobium</taxon>
    </lineage>
</organism>
<dbReference type="RefSeq" id="WP_100236070.1">
    <property type="nucleotide sequence ID" value="NZ_PGVG01000046.1"/>
</dbReference>
<dbReference type="InterPro" id="IPR021513">
    <property type="entry name" value="Phage_RSL1_Orf186"/>
</dbReference>
<dbReference type="Pfam" id="PF11373">
    <property type="entry name" value="DUF3175"/>
    <property type="match status" value="1"/>
</dbReference>
<feature type="compositionally biased region" description="Basic residues" evidence="1">
    <location>
        <begin position="1"/>
        <end position="45"/>
    </location>
</feature>
<accession>A0A2M8QZE3</accession>
<gene>
    <name evidence="2" type="ORF">CVM73_33790</name>
</gene>
<name>A0A2M8QZE3_9BRAD</name>
<protein>
    <recommendedName>
        <fullName evidence="4">DUF3175 domain-containing protein</fullName>
    </recommendedName>
</protein>
<dbReference type="EMBL" id="PGVG01000046">
    <property type="protein sequence ID" value="PJG50944.1"/>
    <property type="molecule type" value="Genomic_DNA"/>
</dbReference>
<proteinExistence type="predicted"/>
<dbReference type="Proteomes" id="UP000231194">
    <property type="component" value="Unassembled WGS sequence"/>
</dbReference>